<evidence type="ECO:0000313" key="2">
    <source>
        <dbReference type="EMBL" id="KAF0759780.1"/>
    </source>
</evidence>
<feature type="transmembrane region" description="Helical" evidence="1">
    <location>
        <begin position="23"/>
        <end position="42"/>
    </location>
</feature>
<keyword evidence="3" id="KW-1185">Reference proteome</keyword>
<keyword evidence="1" id="KW-0472">Membrane</keyword>
<evidence type="ECO:0000256" key="1">
    <source>
        <dbReference type="SAM" id="Phobius"/>
    </source>
</evidence>
<comment type="caution">
    <text evidence="2">The sequence shown here is derived from an EMBL/GenBank/DDBJ whole genome shotgun (WGS) entry which is preliminary data.</text>
</comment>
<evidence type="ECO:0000313" key="3">
    <source>
        <dbReference type="Proteomes" id="UP000478052"/>
    </source>
</evidence>
<gene>
    <name evidence="2" type="ORF">FWK35_00013802</name>
</gene>
<dbReference type="EMBL" id="VUJU01002892">
    <property type="protein sequence ID" value="KAF0759780.1"/>
    <property type="molecule type" value="Genomic_DNA"/>
</dbReference>
<keyword evidence="1" id="KW-0812">Transmembrane</keyword>
<organism evidence="2 3">
    <name type="scientific">Aphis craccivora</name>
    <name type="common">Cowpea aphid</name>
    <dbReference type="NCBI Taxonomy" id="307492"/>
    <lineage>
        <taxon>Eukaryota</taxon>
        <taxon>Metazoa</taxon>
        <taxon>Ecdysozoa</taxon>
        <taxon>Arthropoda</taxon>
        <taxon>Hexapoda</taxon>
        <taxon>Insecta</taxon>
        <taxon>Pterygota</taxon>
        <taxon>Neoptera</taxon>
        <taxon>Paraneoptera</taxon>
        <taxon>Hemiptera</taxon>
        <taxon>Sternorrhyncha</taxon>
        <taxon>Aphidomorpha</taxon>
        <taxon>Aphidoidea</taxon>
        <taxon>Aphididae</taxon>
        <taxon>Aphidini</taxon>
        <taxon>Aphis</taxon>
        <taxon>Aphis</taxon>
    </lineage>
</organism>
<dbReference type="Proteomes" id="UP000478052">
    <property type="component" value="Unassembled WGS sequence"/>
</dbReference>
<name>A0A6G0YQF4_APHCR</name>
<protein>
    <submittedName>
        <fullName evidence="2">Uncharacterized protein</fullName>
    </submittedName>
</protein>
<dbReference type="AlphaFoldDB" id="A0A6G0YQF4"/>
<proteinExistence type="predicted"/>
<reference evidence="2 3" key="1">
    <citation type="submission" date="2019-08" db="EMBL/GenBank/DDBJ databases">
        <title>Whole genome of Aphis craccivora.</title>
        <authorList>
            <person name="Voronova N.V."/>
            <person name="Shulinski R.S."/>
            <person name="Bandarenka Y.V."/>
            <person name="Zhorov D.G."/>
            <person name="Warner D."/>
        </authorList>
    </citation>
    <scope>NUCLEOTIDE SEQUENCE [LARGE SCALE GENOMIC DNA]</scope>
    <source>
        <strain evidence="2">180601</strain>
        <tissue evidence="2">Whole Body</tissue>
    </source>
</reference>
<sequence>MDTSDIIFSSPSKTVVEARSGDHFIYCFLFIYITSTTSSRLLKTKYNILILSQLIGTLSL</sequence>
<keyword evidence="1" id="KW-1133">Transmembrane helix</keyword>
<accession>A0A6G0YQF4</accession>